<keyword evidence="1" id="KW-1133">Transmembrane helix</keyword>
<feature type="transmembrane region" description="Helical" evidence="1">
    <location>
        <begin position="20"/>
        <end position="43"/>
    </location>
</feature>
<sequence length="142" mass="14706">MTSDARSQLTAHALTAAAGLTALLGVLARPWWIAVAACCAFLAGRRPGGALIPALVLAGALAASLAAALAHPAWLTPGTRFVAVALTAGMLSWCAGRFWRQYQALARAGWERAEQLARERELVAGQAGCANGPVSRRTCTTP</sequence>
<dbReference type="Proteomes" id="UP001519064">
    <property type="component" value="Unassembled WGS sequence"/>
</dbReference>
<reference evidence="2 3" key="1">
    <citation type="submission" date="2020-11" db="EMBL/GenBank/DDBJ databases">
        <title>Streptomyces spirodelae sp. nov., isolated from duckweed.</title>
        <authorList>
            <person name="Saimee Y."/>
            <person name="Duangmal K."/>
        </authorList>
    </citation>
    <scope>NUCLEOTIDE SEQUENCE [LARGE SCALE GENOMIC DNA]</scope>
    <source>
        <strain evidence="2 3">S16-07</strain>
    </source>
</reference>
<gene>
    <name evidence="2" type="ORF">ITI46_27155</name>
</gene>
<name>A0ABS3XIR4_9ACTN</name>
<accession>A0ABS3XIR4</accession>
<evidence type="ECO:0000313" key="3">
    <source>
        <dbReference type="Proteomes" id="UP001519064"/>
    </source>
</evidence>
<keyword evidence="1" id="KW-0472">Membrane</keyword>
<keyword evidence="1" id="KW-0812">Transmembrane</keyword>
<dbReference type="RefSeq" id="WP_209242537.1">
    <property type="nucleotide sequence ID" value="NZ_JADKMA010000179.1"/>
</dbReference>
<protein>
    <submittedName>
        <fullName evidence="2">Uncharacterized protein</fullName>
    </submittedName>
</protein>
<keyword evidence="3" id="KW-1185">Reference proteome</keyword>
<evidence type="ECO:0000313" key="2">
    <source>
        <dbReference type="EMBL" id="MBO8195300.1"/>
    </source>
</evidence>
<feature type="transmembrane region" description="Helical" evidence="1">
    <location>
        <begin position="50"/>
        <end position="75"/>
    </location>
</feature>
<evidence type="ECO:0000256" key="1">
    <source>
        <dbReference type="SAM" id="Phobius"/>
    </source>
</evidence>
<dbReference type="EMBL" id="JADKMA010000179">
    <property type="protein sequence ID" value="MBO8195300.1"/>
    <property type="molecule type" value="Genomic_DNA"/>
</dbReference>
<comment type="caution">
    <text evidence="2">The sequence shown here is derived from an EMBL/GenBank/DDBJ whole genome shotgun (WGS) entry which is preliminary data.</text>
</comment>
<feature type="transmembrane region" description="Helical" evidence="1">
    <location>
        <begin position="81"/>
        <end position="99"/>
    </location>
</feature>
<organism evidence="2 3">
    <name type="scientific">Streptomyces oryzae</name>
    <dbReference type="NCBI Taxonomy" id="1434886"/>
    <lineage>
        <taxon>Bacteria</taxon>
        <taxon>Bacillati</taxon>
        <taxon>Actinomycetota</taxon>
        <taxon>Actinomycetes</taxon>
        <taxon>Kitasatosporales</taxon>
        <taxon>Streptomycetaceae</taxon>
        <taxon>Streptomyces</taxon>
    </lineage>
</organism>
<proteinExistence type="predicted"/>